<evidence type="ECO:0000313" key="6">
    <source>
        <dbReference type="Proteomes" id="UP001365542"/>
    </source>
</evidence>
<gene>
    <name evidence="5" type="ORF">TWF694_000346</name>
</gene>
<proteinExistence type="predicted"/>
<dbReference type="Pfam" id="PF17111">
    <property type="entry name" value="PigL_N"/>
    <property type="match status" value="1"/>
</dbReference>
<keyword evidence="6" id="KW-1185">Reference proteome</keyword>
<evidence type="ECO:0000256" key="1">
    <source>
        <dbReference type="SAM" id="Coils"/>
    </source>
</evidence>
<feature type="region of interest" description="Disordered" evidence="2">
    <location>
        <begin position="216"/>
        <end position="252"/>
    </location>
</feature>
<feature type="transmembrane region" description="Helical" evidence="3">
    <location>
        <begin position="259"/>
        <end position="277"/>
    </location>
</feature>
<evidence type="ECO:0000259" key="4">
    <source>
        <dbReference type="Pfam" id="PF17111"/>
    </source>
</evidence>
<keyword evidence="1" id="KW-0175">Coiled coil</keyword>
<dbReference type="AlphaFoldDB" id="A0AAV9XNN8"/>
<keyword evidence="3" id="KW-0472">Membrane</keyword>
<feature type="compositionally biased region" description="Polar residues" evidence="2">
    <location>
        <begin position="237"/>
        <end position="246"/>
    </location>
</feature>
<dbReference type="Proteomes" id="UP001365542">
    <property type="component" value="Unassembled WGS sequence"/>
</dbReference>
<name>A0AAV9XNN8_9PEZI</name>
<accession>A0AAV9XNN8</accession>
<sequence length="288" mass="31866">MADPLSITAGVFSVLGSLTTLTLKLNEIQSTIQEASTEVRQLTEEVDSLKLILRQLGEIQLQGGVASNLRDDLATLLQLLHSTVTDVDYFLRNTLKRSFRGAFWAFSGKSKSAQFCRRLESYKATLNMTLIISTISSGQELHGRADEILNGINDIRARLPNENGYILQRYLTELETVYECSTIAGSIEPERGIEIVLPDIPELQGTDQVPPVMKPIASSHSNSKPMLNAKDRREHAISTSWSSTPQQPKPKINRGCSRVSILAALAIAALCGLIILWKQKAITTENWF</sequence>
<keyword evidence="3" id="KW-0812">Transmembrane</keyword>
<dbReference type="InterPro" id="IPR031348">
    <property type="entry name" value="PigL_N"/>
</dbReference>
<keyword evidence="3" id="KW-1133">Transmembrane helix</keyword>
<dbReference type="EMBL" id="JAVHJO010000001">
    <property type="protein sequence ID" value="KAK6543604.1"/>
    <property type="molecule type" value="Genomic_DNA"/>
</dbReference>
<feature type="domain" description="Azaphilone pigments biosynthesis cluster protein L N-terminal" evidence="4">
    <location>
        <begin position="2"/>
        <end position="137"/>
    </location>
</feature>
<evidence type="ECO:0000256" key="2">
    <source>
        <dbReference type="SAM" id="MobiDB-lite"/>
    </source>
</evidence>
<reference evidence="5 6" key="1">
    <citation type="submission" date="2019-10" db="EMBL/GenBank/DDBJ databases">
        <authorList>
            <person name="Palmer J.M."/>
        </authorList>
    </citation>
    <scope>NUCLEOTIDE SEQUENCE [LARGE SCALE GENOMIC DNA]</scope>
    <source>
        <strain evidence="5 6">TWF694</strain>
    </source>
</reference>
<comment type="caution">
    <text evidence="5">The sequence shown here is derived from an EMBL/GenBank/DDBJ whole genome shotgun (WGS) entry which is preliminary data.</text>
</comment>
<evidence type="ECO:0000256" key="3">
    <source>
        <dbReference type="SAM" id="Phobius"/>
    </source>
</evidence>
<protein>
    <recommendedName>
        <fullName evidence="4">Azaphilone pigments biosynthesis cluster protein L N-terminal domain-containing protein</fullName>
    </recommendedName>
</protein>
<evidence type="ECO:0000313" key="5">
    <source>
        <dbReference type="EMBL" id="KAK6543604.1"/>
    </source>
</evidence>
<organism evidence="5 6">
    <name type="scientific">Orbilia ellipsospora</name>
    <dbReference type="NCBI Taxonomy" id="2528407"/>
    <lineage>
        <taxon>Eukaryota</taxon>
        <taxon>Fungi</taxon>
        <taxon>Dikarya</taxon>
        <taxon>Ascomycota</taxon>
        <taxon>Pezizomycotina</taxon>
        <taxon>Orbiliomycetes</taxon>
        <taxon>Orbiliales</taxon>
        <taxon>Orbiliaceae</taxon>
        <taxon>Orbilia</taxon>
    </lineage>
</organism>
<feature type="coiled-coil region" evidence="1">
    <location>
        <begin position="18"/>
        <end position="59"/>
    </location>
</feature>